<name>A0ABU2FYH9_9EURY</name>
<evidence type="ECO:0000256" key="1">
    <source>
        <dbReference type="SAM" id="MobiDB-lite"/>
    </source>
</evidence>
<dbReference type="RefSeq" id="WP_310927378.1">
    <property type="nucleotide sequence ID" value="NZ_JAMQOQ010000001.1"/>
</dbReference>
<proteinExistence type="predicted"/>
<dbReference type="Proteomes" id="UP001254813">
    <property type="component" value="Unassembled WGS sequence"/>
</dbReference>
<evidence type="ECO:0000313" key="3">
    <source>
        <dbReference type="Proteomes" id="UP001254813"/>
    </source>
</evidence>
<feature type="compositionally biased region" description="Acidic residues" evidence="1">
    <location>
        <begin position="1"/>
        <end position="21"/>
    </location>
</feature>
<comment type="caution">
    <text evidence="2">The sequence shown here is derived from an EMBL/GenBank/DDBJ whole genome shotgun (WGS) entry which is preliminary data.</text>
</comment>
<dbReference type="Pfam" id="PF19102">
    <property type="entry name" value="DUF5789"/>
    <property type="match status" value="1"/>
</dbReference>
<feature type="region of interest" description="Disordered" evidence="1">
    <location>
        <begin position="1"/>
        <end position="31"/>
    </location>
</feature>
<gene>
    <name evidence="2" type="ORF">NDI79_05205</name>
</gene>
<sequence>MADEDENEDEGPVVELGEETPVEGQPLARVASRLTWPRERSRLLEKEGDAVVRTPSGPRTLSDVFEDVDVSYFETRKEFVDEVQSVVGNGPVETKQTR</sequence>
<reference evidence="2 3" key="1">
    <citation type="submission" date="2022-06" db="EMBL/GenBank/DDBJ databases">
        <title>Halogeometricum sp. a new haloarchaeum isolate from saline soil.</title>
        <authorList>
            <person name="Strakova D."/>
            <person name="Galisteo C."/>
            <person name="Sanchez-Porro C."/>
            <person name="Ventosa A."/>
        </authorList>
    </citation>
    <scope>NUCLEOTIDE SEQUENCE [LARGE SCALE GENOMIC DNA]</scope>
    <source>
        <strain evidence="3">S3BR25-2</strain>
    </source>
</reference>
<accession>A0ABU2FYH9</accession>
<keyword evidence="3" id="KW-1185">Reference proteome</keyword>
<protein>
    <submittedName>
        <fullName evidence="2">DUF5789 family protein</fullName>
    </submittedName>
</protein>
<organism evidence="2 3">
    <name type="scientific">Halogeometricum luteum</name>
    <dbReference type="NCBI Taxonomy" id="2950537"/>
    <lineage>
        <taxon>Archaea</taxon>
        <taxon>Methanobacteriati</taxon>
        <taxon>Methanobacteriota</taxon>
        <taxon>Stenosarchaea group</taxon>
        <taxon>Halobacteria</taxon>
        <taxon>Halobacteriales</taxon>
        <taxon>Haloferacaceae</taxon>
        <taxon>Halogeometricum</taxon>
    </lineage>
</organism>
<dbReference type="InterPro" id="IPR043899">
    <property type="entry name" value="DUF5789"/>
</dbReference>
<dbReference type="EMBL" id="JAMQOQ010000001">
    <property type="protein sequence ID" value="MDS0293572.1"/>
    <property type="molecule type" value="Genomic_DNA"/>
</dbReference>
<evidence type="ECO:0000313" key="2">
    <source>
        <dbReference type="EMBL" id="MDS0293572.1"/>
    </source>
</evidence>